<sequence>MNFGDDNGDDDSFRNMNVDGDDIESRISWCCENQTARNDDDNGDDDDDDDSNGGSGGVGGGVA</sequence>
<name>A0A5B7JGF7_PORTR</name>
<feature type="compositionally biased region" description="Acidic residues" evidence="1">
    <location>
        <begin position="41"/>
        <end position="51"/>
    </location>
</feature>
<feature type="compositionally biased region" description="Gly residues" evidence="1">
    <location>
        <begin position="53"/>
        <end position="63"/>
    </location>
</feature>
<feature type="region of interest" description="Disordered" evidence="1">
    <location>
        <begin position="25"/>
        <end position="63"/>
    </location>
</feature>
<organism evidence="2 3">
    <name type="scientific">Portunus trituberculatus</name>
    <name type="common">Swimming crab</name>
    <name type="synonym">Neptunus trituberculatus</name>
    <dbReference type="NCBI Taxonomy" id="210409"/>
    <lineage>
        <taxon>Eukaryota</taxon>
        <taxon>Metazoa</taxon>
        <taxon>Ecdysozoa</taxon>
        <taxon>Arthropoda</taxon>
        <taxon>Crustacea</taxon>
        <taxon>Multicrustacea</taxon>
        <taxon>Malacostraca</taxon>
        <taxon>Eumalacostraca</taxon>
        <taxon>Eucarida</taxon>
        <taxon>Decapoda</taxon>
        <taxon>Pleocyemata</taxon>
        <taxon>Brachyura</taxon>
        <taxon>Eubrachyura</taxon>
        <taxon>Portunoidea</taxon>
        <taxon>Portunidae</taxon>
        <taxon>Portuninae</taxon>
        <taxon>Portunus</taxon>
    </lineage>
</organism>
<dbReference type="Proteomes" id="UP000324222">
    <property type="component" value="Unassembled WGS sequence"/>
</dbReference>
<comment type="caution">
    <text evidence="2">The sequence shown here is derived from an EMBL/GenBank/DDBJ whole genome shotgun (WGS) entry which is preliminary data.</text>
</comment>
<evidence type="ECO:0000313" key="3">
    <source>
        <dbReference type="Proteomes" id="UP000324222"/>
    </source>
</evidence>
<reference evidence="2 3" key="1">
    <citation type="submission" date="2019-05" db="EMBL/GenBank/DDBJ databases">
        <title>Another draft genome of Portunus trituberculatus and its Hox gene families provides insights of decapod evolution.</title>
        <authorList>
            <person name="Jeong J.-H."/>
            <person name="Song I."/>
            <person name="Kim S."/>
            <person name="Choi T."/>
            <person name="Kim D."/>
            <person name="Ryu S."/>
            <person name="Kim W."/>
        </authorList>
    </citation>
    <scope>NUCLEOTIDE SEQUENCE [LARGE SCALE GENOMIC DNA]</scope>
    <source>
        <tissue evidence="2">Muscle</tissue>
    </source>
</reference>
<accession>A0A5B7JGF7</accession>
<evidence type="ECO:0000313" key="2">
    <source>
        <dbReference type="EMBL" id="MPC97141.1"/>
    </source>
</evidence>
<keyword evidence="3" id="KW-1185">Reference proteome</keyword>
<gene>
    <name evidence="2" type="ORF">E2C01_092435</name>
</gene>
<protein>
    <submittedName>
        <fullName evidence="2">Uncharacterized protein</fullName>
    </submittedName>
</protein>
<dbReference type="AlphaFoldDB" id="A0A5B7JGF7"/>
<dbReference type="EMBL" id="VSRR010108760">
    <property type="protein sequence ID" value="MPC97141.1"/>
    <property type="molecule type" value="Genomic_DNA"/>
</dbReference>
<proteinExistence type="predicted"/>
<evidence type="ECO:0000256" key="1">
    <source>
        <dbReference type="SAM" id="MobiDB-lite"/>
    </source>
</evidence>